<dbReference type="Pfam" id="PF10546">
    <property type="entry name" value="P63C"/>
    <property type="match status" value="1"/>
</dbReference>
<dbReference type="KEGG" id="suls:Sdiek1_0412"/>
<evidence type="ECO:0000313" key="2">
    <source>
        <dbReference type="EMBL" id="ARU47594.1"/>
    </source>
</evidence>
<dbReference type="Proteomes" id="UP000196005">
    <property type="component" value="Chromosome"/>
</dbReference>
<sequence>MLDKIYVNPATSSRNRPKYYGKFINKYIYEPIERGYLKSKLDELNINDDKTRKARFHQWLTDFGASQLTLQLGKVMSMLEFSPNLDKFKENIRRQQGLTIQPKLFEDL</sequence>
<dbReference type="AlphaFoldDB" id="A0A1Y0HJK9"/>
<dbReference type="EMBL" id="CP021416">
    <property type="protein sequence ID" value="ARU47594.1"/>
    <property type="molecule type" value="Genomic_DNA"/>
</dbReference>
<gene>
    <name evidence="2" type="ORF">Sdiek1_0412</name>
</gene>
<evidence type="ECO:0000313" key="3">
    <source>
        <dbReference type="Proteomes" id="UP000196005"/>
    </source>
</evidence>
<keyword evidence="3" id="KW-1185">Reference proteome</keyword>
<feature type="domain" description="Bacteriophage Mx8 p63 C-terminal" evidence="1">
    <location>
        <begin position="11"/>
        <end position="67"/>
    </location>
</feature>
<protein>
    <recommendedName>
        <fullName evidence="1">Bacteriophage Mx8 p63 C-terminal domain-containing protein</fullName>
    </recommendedName>
</protein>
<organism evidence="2 3">
    <name type="scientific">Sulfurospirillum diekertiae</name>
    <dbReference type="NCBI Taxonomy" id="1854492"/>
    <lineage>
        <taxon>Bacteria</taxon>
        <taxon>Pseudomonadati</taxon>
        <taxon>Campylobacterota</taxon>
        <taxon>Epsilonproteobacteria</taxon>
        <taxon>Campylobacterales</taxon>
        <taxon>Sulfurospirillaceae</taxon>
        <taxon>Sulfurospirillum</taxon>
    </lineage>
</organism>
<name>A0A1Y0HJK9_9BACT</name>
<proteinExistence type="predicted"/>
<accession>A0A1Y0HJK9</accession>
<dbReference type="InterPro" id="IPR018874">
    <property type="entry name" value="Phage_Mx8_p63_C"/>
</dbReference>
<reference evidence="3" key="1">
    <citation type="submission" date="2017-05" db="EMBL/GenBank/DDBJ databases">
        <title>Dechlorination kinetics govern the competition between two new strains of the genus Sulfurospirillum.</title>
        <authorList>
            <person name="Buttet G.F."/>
            <person name="Murray A.M."/>
            <person name="Goris T."/>
            <person name="Burion M."/>
            <person name="Lin B."/>
            <person name="Rolle M."/>
            <person name="Maillard J."/>
        </authorList>
    </citation>
    <scope>NUCLEOTIDE SEQUENCE [LARGE SCALE GENOMIC DNA]</scope>
    <source>
        <strain evidence="3">SL2-1</strain>
    </source>
</reference>
<evidence type="ECO:0000259" key="1">
    <source>
        <dbReference type="Pfam" id="PF10546"/>
    </source>
</evidence>